<organism evidence="3 4">
    <name type="scientific">Bremerella alba</name>
    <dbReference type="NCBI Taxonomy" id="980252"/>
    <lineage>
        <taxon>Bacteria</taxon>
        <taxon>Pseudomonadati</taxon>
        <taxon>Planctomycetota</taxon>
        <taxon>Planctomycetia</taxon>
        <taxon>Pirellulales</taxon>
        <taxon>Pirellulaceae</taxon>
        <taxon>Bremerella</taxon>
    </lineage>
</organism>
<feature type="region of interest" description="Disordered" evidence="1">
    <location>
        <begin position="181"/>
        <end position="240"/>
    </location>
</feature>
<dbReference type="Proteomes" id="UP000551616">
    <property type="component" value="Unassembled WGS sequence"/>
</dbReference>
<proteinExistence type="predicted"/>
<feature type="compositionally biased region" description="Polar residues" evidence="1">
    <location>
        <begin position="181"/>
        <end position="193"/>
    </location>
</feature>
<dbReference type="AlphaFoldDB" id="A0A7V8V316"/>
<name>A0A7V8V316_9BACT</name>
<dbReference type="RefSeq" id="WP_207395356.1">
    <property type="nucleotide sequence ID" value="NZ_JABRWO010000002.1"/>
</dbReference>
<keyword evidence="2" id="KW-0812">Transmembrane</keyword>
<evidence type="ECO:0000313" key="3">
    <source>
        <dbReference type="EMBL" id="MBA2113876.1"/>
    </source>
</evidence>
<evidence type="ECO:0000313" key="4">
    <source>
        <dbReference type="Proteomes" id="UP000551616"/>
    </source>
</evidence>
<reference evidence="3 4" key="1">
    <citation type="submission" date="2020-05" db="EMBL/GenBank/DDBJ databases">
        <title>Bremerella alba sp. nov., a novel planctomycete isolated from the surface of the macroalga Fucus spiralis.</title>
        <authorList>
            <person name="Godinho O."/>
            <person name="Botelho R."/>
            <person name="Albuquerque L."/>
            <person name="Wiegand S."/>
            <person name="Da Costa M.S."/>
            <person name="Lobo-Da-Cunha A."/>
            <person name="Jogler C."/>
            <person name="Lage O.M."/>
        </authorList>
    </citation>
    <scope>NUCLEOTIDE SEQUENCE [LARGE SCALE GENOMIC DNA]</scope>
    <source>
        <strain evidence="3 4">FF15</strain>
    </source>
</reference>
<keyword evidence="2" id="KW-1133">Transmembrane helix</keyword>
<protein>
    <submittedName>
        <fullName evidence="3">Uncharacterized protein</fullName>
    </submittedName>
</protein>
<sequence length="240" mass="26802">MDTNEPHFSEASEKTASSAQNRWTSFSLLTILLLLTIVALGISHVRMSWDLDENNKAMATMEAELNKLRKETGYIDIQDESLVHVVTAPTHEDLIWRWKVFIPDGVTMRSMMRAKYLTGGSITSGSRLESGENQIELAIYRGPKGHWKQKITIVNGPSKSSSSGTLPEEYMSWFNNATTSTSGLTRTDGTKTFQPDEDIKLLTMTARPNKKRDPESGSSTGKQPDESTEITAWMTLVEKP</sequence>
<evidence type="ECO:0000256" key="2">
    <source>
        <dbReference type="SAM" id="Phobius"/>
    </source>
</evidence>
<evidence type="ECO:0000256" key="1">
    <source>
        <dbReference type="SAM" id="MobiDB-lite"/>
    </source>
</evidence>
<comment type="caution">
    <text evidence="3">The sequence shown here is derived from an EMBL/GenBank/DDBJ whole genome shotgun (WGS) entry which is preliminary data.</text>
</comment>
<gene>
    <name evidence="3" type="ORF">HOV93_10290</name>
</gene>
<dbReference type="EMBL" id="JABRWO010000002">
    <property type="protein sequence ID" value="MBA2113876.1"/>
    <property type="molecule type" value="Genomic_DNA"/>
</dbReference>
<keyword evidence="2" id="KW-0472">Membrane</keyword>
<keyword evidence="4" id="KW-1185">Reference proteome</keyword>
<feature type="transmembrane region" description="Helical" evidence="2">
    <location>
        <begin position="23"/>
        <end position="42"/>
    </location>
</feature>
<accession>A0A7V8V316</accession>